<dbReference type="VEuPathDB" id="FungiDB:JI435_055470"/>
<dbReference type="InterPro" id="IPR016166">
    <property type="entry name" value="FAD-bd_PCMH"/>
</dbReference>
<keyword evidence="3" id="KW-0274">FAD</keyword>
<dbReference type="InterPro" id="IPR016169">
    <property type="entry name" value="FAD-bd_PCMH_sub2"/>
</dbReference>
<evidence type="ECO:0000313" key="7">
    <source>
        <dbReference type="EMBL" id="QRC95909.1"/>
    </source>
</evidence>
<evidence type="ECO:0000256" key="5">
    <source>
        <dbReference type="SAM" id="SignalP"/>
    </source>
</evidence>
<dbReference type="InterPro" id="IPR006094">
    <property type="entry name" value="Oxid_FAD_bind_N"/>
</dbReference>
<dbReference type="GO" id="GO:0071949">
    <property type="term" value="F:FAD binding"/>
    <property type="evidence" value="ECO:0007669"/>
    <property type="project" value="InterPro"/>
</dbReference>
<feature type="signal peptide" evidence="5">
    <location>
        <begin position="1"/>
        <end position="17"/>
    </location>
</feature>
<dbReference type="InterPro" id="IPR036318">
    <property type="entry name" value="FAD-bd_PCMH-like_sf"/>
</dbReference>
<protein>
    <recommendedName>
        <fullName evidence="6">FAD-binding PCMH-type domain-containing protein</fullName>
    </recommendedName>
</protein>
<dbReference type="KEGG" id="pno:SNOG_05547"/>
<keyword evidence="5" id="KW-0732">Signal</keyword>
<evidence type="ECO:0000256" key="1">
    <source>
        <dbReference type="ARBA" id="ARBA00005466"/>
    </source>
</evidence>
<feature type="chain" id="PRO_5034243605" description="FAD-binding PCMH-type domain-containing protein" evidence="5">
    <location>
        <begin position="18"/>
        <end position="504"/>
    </location>
</feature>
<evidence type="ECO:0000259" key="6">
    <source>
        <dbReference type="PROSITE" id="PS51387"/>
    </source>
</evidence>
<sequence length="504" mass="54876">MGFLFSYALLLSSAVNAAVLRPKDISACQAIANAGVNVWFDPPNTSTSNYDLEQALYWSNACSALRPGCIVTPSTLEEVSTVVKTLKESNSRFAIKSGGHNPNPDWSSLSDGPIISTRNFNEVAYDKQTNTVRVGSGNRWGRVVETLEPLGVTVAGGRVGNVGVGGYLLGGGLGFLSTQYGWAASGIVGAEMVLPNSTIVKISNESHPDLMLALKGGGSPFGIVTTFIVRARPMDRIWGGTLIYSNVTDTAPILSAIASFTRNYEQHPKAAVEPNVLYNSTDDTVSWLIYVFYDGPDNQGVFDEFLSLKPTINLATVRLYSDFLNANSQTQIPGLVAQIGTVATPLPYEEHTLEVHQSYIETWLSEVRAIKHIPNFWSLMPTQPIPKLLSRKAREEGGDLLDLDDDVDRVILAVVMTYPSSTVDQQTDAAMKSIISKIEDSVANFTANGLLPETHLPVFMNDQYYSQDYFGSLKPNMRQLAQRVQKEVDSDGFFAKNTGGPKVL</sequence>
<dbReference type="GO" id="GO:0016491">
    <property type="term" value="F:oxidoreductase activity"/>
    <property type="evidence" value="ECO:0007669"/>
    <property type="project" value="UniProtKB-KW"/>
</dbReference>
<evidence type="ECO:0000313" key="8">
    <source>
        <dbReference type="Proteomes" id="UP000663193"/>
    </source>
</evidence>
<evidence type="ECO:0000256" key="3">
    <source>
        <dbReference type="ARBA" id="ARBA00022827"/>
    </source>
</evidence>
<dbReference type="AlphaFoldDB" id="A0A7U2HZA9"/>
<accession>A0A7U2HZA9</accession>
<proteinExistence type="inferred from homology"/>
<keyword evidence="2" id="KW-0285">Flavoprotein</keyword>
<feature type="domain" description="FAD-binding PCMH-type" evidence="6">
    <location>
        <begin position="63"/>
        <end position="234"/>
    </location>
</feature>
<gene>
    <name evidence="7" type="ORF">JI435_055470</name>
</gene>
<evidence type="ECO:0000256" key="4">
    <source>
        <dbReference type="ARBA" id="ARBA00023002"/>
    </source>
</evidence>
<name>A0A7U2HZA9_PHANO</name>
<dbReference type="OMA" id="KAYTPLY"/>
<dbReference type="Proteomes" id="UP000663193">
    <property type="component" value="Chromosome 6"/>
</dbReference>
<dbReference type="PROSITE" id="PS51387">
    <property type="entry name" value="FAD_PCMH"/>
    <property type="match status" value="1"/>
</dbReference>
<dbReference type="PANTHER" id="PTHR42973:SF13">
    <property type="entry name" value="FAD-BINDING PCMH-TYPE DOMAIN-CONTAINING PROTEIN"/>
    <property type="match status" value="1"/>
</dbReference>
<dbReference type="InterPro" id="IPR050416">
    <property type="entry name" value="FAD-linked_Oxidoreductase"/>
</dbReference>
<dbReference type="OrthoDB" id="2151789at2759"/>
<organism evidence="7 8">
    <name type="scientific">Phaeosphaeria nodorum (strain SN15 / ATCC MYA-4574 / FGSC 10173)</name>
    <name type="common">Glume blotch fungus</name>
    <name type="synonym">Parastagonospora nodorum</name>
    <dbReference type="NCBI Taxonomy" id="321614"/>
    <lineage>
        <taxon>Eukaryota</taxon>
        <taxon>Fungi</taxon>
        <taxon>Dikarya</taxon>
        <taxon>Ascomycota</taxon>
        <taxon>Pezizomycotina</taxon>
        <taxon>Dothideomycetes</taxon>
        <taxon>Pleosporomycetidae</taxon>
        <taxon>Pleosporales</taxon>
        <taxon>Pleosporineae</taxon>
        <taxon>Phaeosphaeriaceae</taxon>
        <taxon>Parastagonospora</taxon>
    </lineage>
</organism>
<keyword evidence="8" id="KW-1185">Reference proteome</keyword>
<dbReference type="Gene3D" id="3.30.465.10">
    <property type="match status" value="1"/>
</dbReference>
<comment type="similarity">
    <text evidence="1">Belongs to the oxygen-dependent FAD-linked oxidoreductase family.</text>
</comment>
<dbReference type="Pfam" id="PF01565">
    <property type="entry name" value="FAD_binding_4"/>
    <property type="match status" value="1"/>
</dbReference>
<dbReference type="PANTHER" id="PTHR42973">
    <property type="entry name" value="BINDING OXIDOREDUCTASE, PUTATIVE (AFU_ORTHOLOGUE AFUA_1G17690)-RELATED"/>
    <property type="match status" value="1"/>
</dbReference>
<keyword evidence="4" id="KW-0560">Oxidoreductase</keyword>
<dbReference type="EMBL" id="CP069028">
    <property type="protein sequence ID" value="QRC95909.1"/>
    <property type="molecule type" value="Genomic_DNA"/>
</dbReference>
<reference evidence="8" key="1">
    <citation type="journal article" date="2021" name="BMC Genomics">
        <title>Chromosome-level genome assembly and manually-curated proteome of model necrotroph Parastagonospora nodorum Sn15 reveals a genome-wide trove of candidate effector homologs, and redundancy of virulence-related functions within an accessory chromosome.</title>
        <authorList>
            <person name="Bertazzoni S."/>
            <person name="Jones D.A.B."/>
            <person name="Phan H.T."/>
            <person name="Tan K.-C."/>
            <person name="Hane J.K."/>
        </authorList>
    </citation>
    <scope>NUCLEOTIDE SEQUENCE [LARGE SCALE GENOMIC DNA]</scope>
    <source>
        <strain evidence="8">SN15 / ATCC MYA-4574 / FGSC 10173)</strain>
    </source>
</reference>
<evidence type="ECO:0000256" key="2">
    <source>
        <dbReference type="ARBA" id="ARBA00022630"/>
    </source>
</evidence>
<dbReference type="SUPFAM" id="SSF56176">
    <property type="entry name" value="FAD-binding/transporter-associated domain-like"/>
    <property type="match status" value="1"/>
</dbReference>
<dbReference type="RefSeq" id="XP_001795952.1">
    <property type="nucleotide sequence ID" value="XM_001795900.1"/>
</dbReference>